<evidence type="ECO:0000313" key="2">
    <source>
        <dbReference type="EMBL" id="MFC3756915.1"/>
    </source>
</evidence>
<dbReference type="RefSeq" id="WP_290297760.1">
    <property type="nucleotide sequence ID" value="NZ_JAUFQR010000001.1"/>
</dbReference>
<dbReference type="InterPro" id="IPR013783">
    <property type="entry name" value="Ig-like_fold"/>
</dbReference>
<dbReference type="InterPro" id="IPR014756">
    <property type="entry name" value="Ig_E-set"/>
</dbReference>
<sequence>MRKNILVFIFAVVSVMNHAQSEKKVYSSIDAAAQKVAAESKAYSVSVGVIKDGKIYTKHFGEIDKGKGNKANDNTYFAIASITKLFTGQLLAKAVLEGKVNLDDDVRKYLKGSYPNLEYDGTPIKVRNLISYETALPRNLPIDDELRKNMNDETPFLYEKLNDGYTKEDFKKDLATVKLDMKPGTKYKYSNLSLELTGLMLENMYGKSYETLLKENIFSKTGMDHTKLELDKNEKQANGYHENGRLMPVSTSLLWGAGGSKTESTMGDMMKFLKEELDSKNKIVQESQRNVDNSKEAWYGYFWDKYWITEHGKRGFKHGGSYGINSLFTVFPDLNLGVCIIVNVTGAETFTPLYNGTSSLVDDLISTSDKKQVYGYTVKGDKVVFSYTHPVNSDASLLHTVSVAGSFNDWNAENKEYQMVKKDKSHYELEIPISRFEKGKTYSFRLVLNKEEWIGASKKTSNNDGTKDNNLTLVL</sequence>
<dbReference type="GO" id="GO:0016787">
    <property type="term" value="F:hydrolase activity"/>
    <property type="evidence" value="ECO:0007669"/>
    <property type="project" value="UniProtKB-KW"/>
</dbReference>
<dbReference type="PANTHER" id="PTHR46825">
    <property type="entry name" value="D-ALANYL-D-ALANINE-CARBOXYPEPTIDASE/ENDOPEPTIDASE AMPH"/>
    <property type="match status" value="1"/>
</dbReference>
<dbReference type="EMBL" id="JBHRYO010000002">
    <property type="protein sequence ID" value="MFC3756915.1"/>
    <property type="molecule type" value="Genomic_DNA"/>
</dbReference>
<dbReference type="SUPFAM" id="SSF81296">
    <property type="entry name" value="E set domains"/>
    <property type="match status" value="1"/>
</dbReference>
<dbReference type="Gene3D" id="2.60.40.10">
    <property type="entry name" value="Immunoglobulins"/>
    <property type="match status" value="1"/>
</dbReference>
<dbReference type="InterPro" id="IPR012338">
    <property type="entry name" value="Beta-lactam/transpept-like"/>
</dbReference>
<dbReference type="InterPro" id="IPR001466">
    <property type="entry name" value="Beta-lactam-related"/>
</dbReference>
<proteinExistence type="predicted"/>
<feature type="domain" description="Beta-lactamase-related" evidence="1">
    <location>
        <begin position="30"/>
        <end position="347"/>
    </location>
</feature>
<name>A0ABV7XYY7_9FLAO</name>
<dbReference type="Proteomes" id="UP001595735">
    <property type="component" value="Unassembled WGS sequence"/>
</dbReference>
<reference evidence="3" key="1">
    <citation type="journal article" date="2019" name="Int. J. Syst. Evol. Microbiol.">
        <title>The Global Catalogue of Microorganisms (GCM) 10K type strain sequencing project: providing services to taxonomists for standard genome sequencing and annotation.</title>
        <authorList>
            <consortium name="The Broad Institute Genomics Platform"/>
            <consortium name="The Broad Institute Genome Sequencing Center for Infectious Disease"/>
            <person name="Wu L."/>
            <person name="Ma J."/>
        </authorList>
    </citation>
    <scope>NUCLEOTIDE SEQUENCE [LARGE SCALE GENOMIC DNA]</scope>
    <source>
        <strain evidence="3">CECT 7798</strain>
    </source>
</reference>
<dbReference type="Pfam" id="PF00144">
    <property type="entry name" value="Beta-lactamase"/>
    <property type="match status" value="1"/>
</dbReference>
<accession>A0ABV7XYY7</accession>
<dbReference type="Gene3D" id="3.40.710.10">
    <property type="entry name" value="DD-peptidase/beta-lactamase superfamily"/>
    <property type="match status" value="1"/>
</dbReference>
<keyword evidence="3" id="KW-1185">Reference proteome</keyword>
<gene>
    <name evidence="2" type="ORF">ACFONJ_13125</name>
</gene>
<protein>
    <submittedName>
        <fullName evidence="2">Serine hydrolase</fullName>
    </submittedName>
</protein>
<keyword evidence="2" id="KW-0378">Hydrolase</keyword>
<dbReference type="InterPro" id="IPR050491">
    <property type="entry name" value="AmpC-like"/>
</dbReference>
<comment type="caution">
    <text evidence="2">The sequence shown here is derived from an EMBL/GenBank/DDBJ whole genome shotgun (WGS) entry which is preliminary data.</text>
</comment>
<organism evidence="2 3">
    <name type="scientific">Chryseobacterium tructae</name>
    <dbReference type="NCBI Taxonomy" id="1037380"/>
    <lineage>
        <taxon>Bacteria</taxon>
        <taxon>Pseudomonadati</taxon>
        <taxon>Bacteroidota</taxon>
        <taxon>Flavobacteriia</taxon>
        <taxon>Flavobacteriales</taxon>
        <taxon>Weeksellaceae</taxon>
        <taxon>Chryseobacterium group</taxon>
        <taxon>Chryseobacterium</taxon>
    </lineage>
</organism>
<dbReference type="PANTHER" id="PTHR46825:SF9">
    <property type="entry name" value="BETA-LACTAMASE-RELATED DOMAIN-CONTAINING PROTEIN"/>
    <property type="match status" value="1"/>
</dbReference>
<evidence type="ECO:0000259" key="1">
    <source>
        <dbReference type="Pfam" id="PF00144"/>
    </source>
</evidence>
<evidence type="ECO:0000313" key="3">
    <source>
        <dbReference type="Proteomes" id="UP001595735"/>
    </source>
</evidence>
<dbReference type="SUPFAM" id="SSF56601">
    <property type="entry name" value="beta-lactamase/transpeptidase-like"/>
    <property type="match status" value="1"/>
</dbReference>